<dbReference type="GO" id="GO:0009295">
    <property type="term" value="C:nucleoid"/>
    <property type="evidence" value="ECO:0007669"/>
    <property type="project" value="UniProtKB-SubCell"/>
</dbReference>
<gene>
    <name evidence="7" type="ORF">X805_28720</name>
</gene>
<comment type="subcellular location">
    <subcellularLocation>
        <location evidence="1">Cytoplasm</location>
        <location evidence="1">Nucleoid</location>
    </subcellularLocation>
</comment>
<dbReference type="Proteomes" id="UP000026714">
    <property type="component" value="Unassembled WGS sequence"/>
</dbReference>
<dbReference type="PANTHER" id="PTHR38097">
    <property type="match status" value="1"/>
</dbReference>
<evidence type="ECO:0000256" key="1">
    <source>
        <dbReference type="ARBA" id="ARBA00004453"/>
    </source>
</evidence>
<dbReference type="EMBL" id="AZRA01000076">
    <property type="protein sequence ID" value="KDB51494.1"/>
    <property type="molecule type" value="Genomic_DNA"/>
</dbReference>
<evidence type="ECO:0000256" key="4">
    <source>
        <dbReference type="ARBA" id="ARBA00023125"/>
    </source>
</evidence>
<dbReference type="RefSeq" id="WP_037483313.1">
    <property type="nucleotide sequence ID" value="NZ_AZRA01000076.1"/>
</dbReference>
<feature type="coiled-coil region" evidence="5">
    <location>
        <begin position="4"/>
        <end position="34"/>
    </location>
</feature>
<dbReference type="SMART" id="SM00528">
    <property type="entry name" value="HNS"/>
    <property type="match status" value="1"/>
</dbReference>
<proteinExistence type="inferred from homology"/>
<keyword evidence="8" id="KW-1185">Reference proteome</keyword>
<organism evidence="7 8">
    <name type="scientific">Sphaerotilus natans subsp. natans DSM 6575</name>
    <dbReference type="NCBI Taxonomy" id="1286631"/>
    <lineage>
        <taxon>Bacteria</taxon>
        <taxon>Pseudomonadati</taxon>
        <taxon>Pseudomonadota</taxon>
        <taxon>Betaproteobacteria</taxon>
        <taxon>Burkholderiales</taxon>
        <taxon>Sphaerotilaceae</taxon>
        <taxon>Sphaerotilus</taxon>
    </lineage>
</organism>
<dbReference type="GO" id="GO:0003677">
    <property type="term" value="F:DNA binding"/>
    <property type="evidence" value="ECO:0007669"/>
    <property type="project" value="UniProtKB-KW"/>
</dbReference>
<accession>A0A059KJW6</accession>
<dbReference type="Pfam" id="PF00816">
    <property type="entry name" value="Histone_HNS"/>
    <property type="match status" value="1"/>
</dbReference>
<dbReference type="AlphaFoldDB" id="A0A059KJW6"/>
<evidence type="ECO:0000313" key="7">
    <source>
        <dbReference type="EMBL" id="KDB51494.1"/>
    </source>
</evidence>
<reference evidence="7 8" key="1">
    <citation type="journal article" date="2014" name="FEMS Microbiol. Ecol.">
        <title>Sphaerotilus natans encrusted with nanoball-shaped Fe(III) oxide minerals formed by nitrate-reducing mixotrophic Fe(II) oxidation.</title>
        <authorList>
            <person name="Park S."/>
            <person name="Kim D.H."/>
            <person name="Lee J.H."/>
            <person name="Hur H.G."/>
        </authorList>
    </citation>
    <scope>NUCLEOTIDE SEQUENCE [LARGE SCALE GENOMIC DNA]</scope>
    <source>
        <strain evidence="7 8">DSM 6575</strain>
    </source>
</reference>
<sequence length="120" mass="13158">MTTLQDLRAKQEELRKQQEEIARSIEEIRSSQRAGVIAEIKAMMAQHGLTVADLETPAGRAPRAAAEGKTREPSKVAVKYRDAETGSTWTGRGLKPRWLASALEAGRSLEEFLVEAPAAE</sequence>
<keyword evidence="5" id="KW-0175">Coiled coil</keyword>
<comment type="similarity">
    <text evidence="2">Belongs to the histone-like protein H-NS family.</text>
</comment>
<evidence type="ECO:0000256" key="3">
    <source>
        <dbReference type="ARBA" id="ARBA00022490"/>
    </source>
</evidence>
<keyword evidence="3" id="KW-0963">Cytoplasm</keyword>
<dbReference type="eggNOG" id="COG2916">
    <property type="taxonomic scope" value="Bacteria"/>
</dbReference>
<feature type="domain" description="DNA-binding protein H-NS-like C-terminal" evidence="6">
    <location>
        <begin position="68"/>
        <end position="114"/>
    </location>
</feature>
<evidence type="ECO:0000259" key="6">
    <source>
        <dbReference type="SMART" id="SM00528"/>
    </source>
</evidence>
<dbReference type="InterPro" id="IPR027444">
    <property type="entry name" value="H-NS_C_dom"/>
</dbReference>
<dbReference type="Gene3D" id="4.10.430.10">
    <property type="entry name" value="Histone-like protein H-NS, C-terminal domain"/>
    <property type="match status" value="1"/>
</dbReference>
<dbReference type="STRING" id="34103.SAMN05421778_11089"/>
<evidence type="ECO:0000256" key="5">
    <source>
        <dbReference type="SAM" id="Coils"/>
    </source>
</evidence>
<dbReference type="InterPro" id="IPR037150">
    <property type="entry name" value="H-NS_C_dom_sf"/>
</dbReference>
<protein>
    <recommendedName>
        <fullName evidence="6">DNA-binding protein H-NS-like C-terminal domain-containing protein</fullName>
    </recommendedName>
</protein>
<name>A0A059KJW6_9BURK</name>
<keyword evidence="4" id="KW-0238">DNA-binding</keyword>
<dbReference type="SUPFAM" id="SSF81273">
    <property type="entry name" value="H-NS histone-like proteins"/>
    <property type="match status" value="1"/>
</dbReference>
<evidence type="ECO:0000256" key="2">
    <source>
        <dbReference type="ARBA" id="ARBA00010610"/>
    </source>
</evidence>
<comment type="caution">
    <text evidence="7">The sequence shown here is derived from an EMBL/GenBank/DDBJ whole genome shotgun (WGS) entry which is preliminary data.</text>
</comment>
<evidence type="ECO:0000313" key="8">
    <source>
        <dbReference type="Proteomes" id="UP000026714"/>
    </source>
</evidence>
<dbReference type="PANTHER" id="PTHR38097:SF2">
    <property type="entry name" value="DNA-BINDING PROTEIN STPA"/>
    <property type="match status" value="1"/>
</dbReference>